<keyword evidence="4" id="KW-0472">Membrane</keyword>
<feature type="transmembrane region" description="Helical" evidence="4">
    <location>
        <begin position="664"/>
        <end position="683"/>
    </location>
</feature>
<feature type="transmembrane region" description="Helical" evidence="4">
    <location>
        <begin position="856"/>
        <end position="879"/>
    </location>
</feature>
<evidence type="ECO:0000313" key="6">
    <source>
        <dbReference type="EMBL" id="KAK4104556.1"/>
    </source>
</evidence>
<keyword evidence="7" id="KW-1185">Reference proteome</keyword>
<evidence type="ECO:0000259" key="5">
    <source>
        <dbReference type="Pfam" id="PF20684"/>
    </source>
</evidence>
<dbReference type="Pfam" id="PF20684">
    <property type="entry name" value="Fung_rhodopsin"/>
    <property type="match status" value="1"/>
</dbReference>
<feature type="transmembrane region" description="Helical" evidence="4">
    <location>
        <begin position="570"/>
        <end position="597"/>
    </location>
</feature>
<dbReference type="InterPro" id="IPR050375">
    <property type="entry name" value="MFS_TsgA-like"/>
</dbReference>
<feature type="transmembrane region" description="Helical" evidence="4">
    <location>
        <begin position="822"/>
        <end position="844"/>
    </location>
</feature>
<organism evidence="6 7">
    <name type="scientific">Parathielavia hyrcaniae</name>
    <dbReference type="NCBI Taxonomy" id="113614"/>
    <lineage>
        <taxon>Eukaryota</taxon>
        <taxon>Fungi</taxon>
        <taxon>Dikarya</taxon>
        <taxon>Ascomycota</taxon>
        <taxon>Pezizomycotina</taxon>
        <taxon>Sordariomycetes</taxon>
        <taxon>Sordariomycetidae</taxon>
        <taxon>Sordariales</taxon>
        <taxon>Chaetomiaceae</taxon>
        <taxon>Parathielavia</taxon>
    </lineage>
</organism>
<comment type="caution">
    <text evidence="6">The sequence shown here is derived from an EMBL/GenBank/DDBJ whole genome shotgun (WGS) entry which is preliminary data.</text>
</comment>
<reference evidence="6" key="2">
    <citation type="submission" date="2023-05" db="EMBL/GenBank/DDBJ databases">
        <authorList>
            <consortium name="Lawrence Berkeley National Laboratory"/>
            <person name="Steindorff A."/>
            <person name="Hensen N."/>
            <person name="Bonometti L."/>
            <person name="Westerberg I."/>
            <person name="Brannstrom I.O."/>
            <person name="Guillou S."/>
            <person name="Cros-Aarteil S."/>
            <person name="Calhoun S."/>
            <person name="Haridas S."/>
            <person name="Kuo A."/>
            <person name="Mondo S."/>
            <person name="Pangilinan J."/>
            <person name="Riley R."/>
            <person name="Labutti K."/>
            <person name="Andreopoulos B."/>
            <person name="Lipzen A."/>
            <person name="Chen C."/>
            <person name="Yanf M."/>
            <person name="Daum C."/>
            <person name="Ng V."/>
            <person name="Clum A."/>
            <person name="Ohm R."/>
            <person name="Martin F."/>
            <person name="Silar P."/>
            <person name="Natvig D."/>
            <person name="Lalanne C."/>
            <person name="Gautier V."/>
            <person name="Ament-Velasquez S.L."/>
            <person name="Kruys A."/>
            <person name="Hutchinson M.I."/>
            <person name="Powell A.J."/>
            <person name="Barry K."/>
            <person name="Miller A.N."/>
            <person name="Grigoriev I.V."/>
            <person name="Debuchy R."/>
            <person name="Gladieux P."/>
            <person name="Thoren M.H."/>
            <person name="Johannesson H."/>
        </authorList>
    </citation>
    <scope>NUCLEOTIDE SEQUENCE</scope>
    <source>
        <strain evidence="6">CBS 757.83</strain>
    </source>
</reference>
<evidence type="ECO:0000256" key="3">
    <source>
        <dbReference type="SAM" id="MobiDB-lite"/>
    </source>
</evidence>
<name>A0AAN6Q7X2_9PEZI</name>
<feature type="transmembrane region" description="Helical" evidence="4">
    <location>
        <begin position="785"/>
        <end position="810"/>
    </location>
</feature>
<dbReference type="GO" id="GO:0005886">
    <property type="term" value="C:plasma membrane"/>
    <property type="evidence" value="ECO:0007669"/>
    <property type="project" value="UniProtKB-SubCell"/>
</dbReference>
<feature type="transmembrane region" description="Helical" evidence="4">
    <location>
        <begin position="127"/>
        <end position="150"/>
    </location>
</feature>
<evidence type="ECO:0000313" key="7">
    <source>
        <dbReference type="Proteomes" id="UP001305647"/>
    </source>
</evidence>
<feature type="compositionally biased region" description="Low complexity" evidence="3">
    <location>
        <begin position="375"/>
        <end position="395"/>
    </location>
</feature>
<dbReference type="Proteomes" id="UP001305647">
    <property type="component" value="Unassembled WGS sequence"/>
</dbReference>
<gene>
    <name evidence="6" type="ORF">N658DRAFT_556437</name>
</gene>
<keyword evidence="2" id="KW-1003">Cell membrane</keyword>
<dbReference type="SUPFAM" id="SSF103473">
    <property type="entry name" value="MFS general substrate transporter"/>
    <property type="match status" value="1"/>
</dbReference>
<dbReference type="Gene3D" id="1.20.1250.20">
    <property type="entry name" value="MFS general substrate transporter like domains"/>
    <property type="match status" value="1"/>
</dbReference>
<feature type="transmembrane region" description="Helical" evidence="4">
    <location>
        <begin position="12"/>
        <end position="32"/>
    </location>
</feature>
<evidence type="ECO:0000256" key="4">
    <source>
        <dbReference type="SAM" id="Phobius"/>
    </source>
</evidence>
<keyword evidence="4" id="KW-1133">Transmembrane helix</keyword>
<dbReference type="AlphaFoldDB" id="A0AAN6Q7X2"/>
<dbReference type="InterPro" id="IPR049326">
    <property type="entry name" value="Rhodopsin_dom_fungi"/>
</dbReference>
<feature type="region of interest" description="Disordered" evidence="3">
    <location>
        <begin position="300"/>
        <end position="397"/>
    </location>
</feature>
<feature type="transmembrane region" description="Helical" evidence="4">
    <location>
        <begin position="544"/>
        <end position="564"/>
    </location>
</feature>
<comment type="subcellular location">
    <subcellularLocation>
        <location evidence="1">Cell inner membrane</location>
        <topology evidence="1">Multi-pass membrane protein</topology>
    </subcellularLocation>
</comment>
<feature type="transmembrane region" description="Helical" evidence="4">
    <location>
        <begin position="463"/>
        <end position="484"/>
    </location>
</feature>
<feature type="transmembrane region" description="Helical" evidence="4">
    <location>
        <begin position="208"/>
        <end position="229"/>
    </location>
</feature>
<accession>A0AAN6Q7X2</accession>
<proteinExistence type="predicted"/>
<feature type="transmembrane region" description="Helical" evidence="4">
    <location>
        <begin position="418"/>
        <end position="435"/>
    </location>
</feature>
<feature type="transmembrane region" description="Helical" evidence="4">
    <location>
        <begin position="93"/>
        <end position="115"/>
    </location>
</feature>
<evidence type="ECO:0000256" key="1">
    <source>
        <dbReference type="ARBA" id="ARBA00004429"/>
    </source>
</evidence>
<sequence length="914" mass="98756">MSNSTQGFPDRGPVVFAVATATLCLATVFVAARLVARVGIVRRSRACDHMMWLAWLIAVFLSVSVILAAKLGLGRHERDIDPDKRNDLRTCEYVFSVLYNPALMATKTSILLFYFRLSEQTQRALRLASWATMGVVNVAGTVLTLINIFQCQPIAAAWDITVEAESCVPLLTEFICSAPINVVTDIAILALPIPVLTRMRLPPRQKTILVATFALGIFVTVVDVIRIYYLQQAIDRVPMGPPADATSSRYAQSDDFSWNASFALMWSAVEVNVGIICACIPTLKPLVIRVLPVMLVDGRGTQETNTGVGGGTGGTKQSTTPAPLLPLSPPTLTETTSPGPDNPTNSDDEIISIHGFLSNTAPPPRPSHHHRHQHPSTSTTTTTASSTPQTPRQQQKSLHFITLPATPKSLLTLSARESLLYSALVSCTLFFLWGFTHGLLNSLNNAAAAINAMSEAQRLGLTAVYFGGGYLAGPAAVLLVRWWLVRRGGGGDDANEIQGHGRLDSSERRRSWWWWTSCWGCGRKARELGCWMGERRRRRRRRRCLEGSAVGWFKGTFITGLLIYGTGTIMFWPGAAVGAYGGFVASNFVVGFGLAVLETAANPFLVLCGPPAYADARLLLAQAVQAVGSVLSGVLADRVLFERLLLHEDGDGDSTTPTLINVQWTYLAITLLAALLALFFYYIPLPEASDADLAEAAARLPIDPSQRSVGGVRLRTWALGLAVFAQWCYVSAQETLSLFSPRLLTSSAFEDDPMADPSSSFPTTTFTTTTPDNHLPGLALSFSDILLLSHGLFALSRFIAGFLSLLSANLALRGQGSHTKSAAACITLGGSGPGVWPFVAYAIIHRHHHHQGMMAVVFVTVLVLVLTAAVGVFPTFVGLSRGGRGSSDQEARSPQPAPWENEALDMSMLRDLKA</sequence>
<dbReference type="PANTHER" id="PTHR43702">
    <property type="entry name" value="L-FUCOSE-PROTON SYMPORTER"/>
    <property type="match status" value="1"/>
</dbReference>
<dbReference type="EMBL" id="MU863626">
    <property type="protein sequence ID" value="KAK4104556.1"/>
    <property type="molecule type" value="Genomic_DNA"/>
</dbReference>
<feature type="domain" description="Rhodopsin" evidence="5">
    <location>
        <begin position="32"/>
        <end position="288"/>
    </location>
</feature>
<keyword evidence="4" id="KW-0812">Transmembrane</keyword>
<reference evidence="6" key="1">
    <citation type="journal article" date="2023" name="Mol. Phylogenet. Evol.">
        <title>Genome-scale phylogeny and comparative genomics of the fungal order Sordariales.</title>
        <authorList>
            <person name="Hensen N."/>
            <person name="Bonometti L."/>
            <person name="Westerberg I."/>
            <person name="Brannstrom I.O."/>
            <person name="Guillou S."/>
            <person name="Cros-Aarteil S."/>
            <person name="Calhoun S."/>
            <person name="Haridas S."/>
            <person name="Kuo A."/>
            <person name="Mondo S."/>
            <person name="Pangilinan J."/>
            <person name="Riley R."/>
            <person name="LaButti K."/>
            <person name="Andreopoulos B."/>
            <person name="Lipzen A."/>
            <person name="Chen C."/>
            <person name="Yan M."/>
            <person name="Daum C."/>
            <person name="Ng V."/>
            <person name="Clum A."/>
            <person name="Steindorff A."/>
            <person name="Ohm R.A."/>
            <person name="Martin F."/>
            <person name="Silar P."/>
            <person name="Natvig D.O."/>
            <person name="Lalanne C."/>
            <person name="Gautier V."/>
            <person name="Ament-Velasquez S.L."/>
            <person name="Kruys A."/>
            <person name="Hutchinson M.I."/>
            <person name="Powell A.J."/>
            <person name="Barry K."/>
            <person name="Miller A.N."/>
            <person name="Grigoriev I.V."/>
            <person name="Debuchy R."/>
            <person name="Gladieux P."/>
            <person name="Hiltunen Thoren M."/>
            <person name="Johannesson H."/>
        </authorList>
    </citation>
    <scope>NUCLEOTIDE SEQUENCE</scope>
    <source>
        <strain evidence="6">CBS 757.83</strain>
    </source>
</reference>
<protein>
    <recommendedName>
        <fullName evidence="5">Rhodopsin domain-containing protein</fullName>
    </recommendedName>
</protein>
<feature type="region of interest" description="Disordered" evidence="3">
    <location>
        <begin position="881"/>
        <end position="900"/>
    </location>
</feature>
<dbReference type="InterPro" id="IPR036259">
    <property type="entry name" value="MFS_trans_sf"/>
</dbReference>
<evidence type="ECO:0000256" key="2">
    <source>
        <dbReference type="ARBA" id="ARBA00022475"/>
    </source>
</evidence>
<feature type="transmembrane region" description="Helical" evidence="4">
    <location>
        <begin position="618"/>
        <end position="636"/>
    </location>
</feature>
<dbReference type="PANTHER" id="PTHR43702:SF13">
    <property type="entry name" value="MONOSACCHARIDE TRANSPORTER, PUTATIVE (AFU_ORTHOLOGUE AFUA_4G06630)-RELATED"/>
    <property type="match status" value="1"/>
</dbReference>
<feature type="transmembrane region" description="Helical" evidence="4">
    <location>
        <begin position="52"/>
        <end position="73"/>
    </location>
</feature>